<protein>
    <submittedName>
        <fullName evidence="2">F-box only protein 21</fullName>
    </submittedName>
</protein>
<evidence type="ECO:0000313" key="3">
    <source>
        <dbReference type="Proteomes" id="UP000000311"/>
    </source>
</evidence>
<feature type="non-terminal residue" evidence="2">
    <location>
        <position position="186"/>
    </location>
</feature>
<gene>
    <name evidence="2" type="ORF">EAG_11839</name>
</gene>
<feature type="non-terminal residue" evidence="2">
    <location>
        <position position="1"/>
    </location>
</feature>
<name>E1ZVR8_CAMFO</name>
<dbReference type="PANTHER" id="PTHR31350:SF21">
    <property type="entry name" value="F-BOX ONLY PROTEIN 21"/>
    <property type="match status" value="1"/>
</dbReference>
<organism evidence="3">
    <name type="scientific">Camponotus floridanus</name>
    <name type="common">Florida carpenter ant</name>
    <dbReference type="NCBI Taxonomy" id="104421"/>
    <lineage>
        <taxon>Eukaryota</taxon>
        <taxon>Metazoa</taxon>
        <taxon>Ecdysozoa</taxon>
        <taxon>Arthropoda</taxon>
        <taxon>Hexapoda</taxon>
        <taxon>Insecta</taxon>
        <taxon>Pterygota</taxon>
        <taxon>Neoptera</taxon>
        <taxon>Endopterygota</taxon>
        <taxon>Hymenoptera</taxon>
        <taxon>Apocrita</taxon>
        <taxon>Aculeata</taxon>
        <taxon>Formicoidea</taxon>
        <taxon>Formicidae</taxon>
        <taxon>Formicinae</taxon>
        <taxon>Camponotus</taxon>
    </lineage>
</organism>
<proteinExistence type="predicted"/>
<dbReference type="OrthoDB" id="7554068at2759"/>
<sequence>NLTERYCNMKLFHYLRQCSVREKWERFKKQPHSQQLLERGATIVAQWFQSQKDVFYSFVKASLDNIALEVLNYLREKHPDHSIFSISAENFAYWKNNNIDDNHWDEMEGTQIMDALEEYIFDILNFKLNKSKNTDLEYMCIDNVLENKYGQEIVILIIYHSVARRLGLRCDITKVPYRSHRRIFWK</sequence>
<dbReference type="PANTHER" id="PTHR31350">
    <property type="entry name" value="SI:DKEY-261L7.2"/>
    <property type="match status" value="1"/>
</dbReference>
<keyword evidence="3" id="KW-1185">Reference proteome</keyword>
<accession>E1ZVR8</accession>
<dbReference type="InterPro" id="IPR032698">
    <property type="entry name" value="SirB1_N"/>
</dbReference>
<dbReference type="OMA" id="SHRRIFW"/>
<reference evidence="2 3" key="1">
    <citation type="journal article" date="2010" name="Science">
        <title>Genomic comparison of the ants Camponotus floridanus and Harpegnathos saltator.</title>
        <authorList>
            <person name="Bonasio R."/>
            <person name="Zhang G."/>
            <person name="Ye C."/>
            <person name="Mutti N.S."/>
            <person name="Fang X."/>
            <person name="Qin N."/>
            <person name="Donahue G."/>
            <person name="Yang P."/>
            <person name="Li Q."/>
            <person name="Li C."/>
            <person name="Zhang P."/>
            <person name="Huang Z."/>
            <person name="Berger S.L."/>
            <person name="Reinberg D."/>
            <person name="Wang J."/>
            <person name="Liebig J."/>
        </authorList>
    </citation>
    <scope>NUCLEOTIDE SEQUENCE [LARGE SCALE GENOMIC DNA]</scope>
    <source>
        <strain evidence="3">C129</strain>
    </source>
</reference>
<dbReference type="Pfam" id="PF13369">
    <property type="entry name" value="Transglut_core2"/>
    <property type="match status" value="1"/>
</dbReference>
<dbReference type="InParanoid" id="E1ZVR8"/>
<feature type="domain" description="Protein SirB1 N-terminal" evidence="1">
    <location>
        <begin position="60"/>
        <end position="177"/>
    </location>
</feature>
<dbReference type="Proteomes" id="UP000000311">
    <property type="component" value="Unassembled WGS sequence"/>
</dbReference>
<dbReference type="AlphaFoldDB" id="E1ZVR8"/>
<evidence type="ECO:0000259" key="1">
    <source>
        <dbReference type="Pfam" id="PF13369"/>
    </source>
</evidence>
<evidence type="ECO:0000313" key="2">
    <source>
        <dbReference type="EMBL" id="EFN74721.1"/>
    </source>
</evidence>
<dbReference type="EMBL" id="GL434624">
    <property type="protein sequence ID" value="EFN74721.1"/>
    <property type="molecule type" value="Genomic_DNA"/>
</dbReference>